<dbReference type="Proteomes" id="UP001221898">
    <property type="component" value="Unassembled WGS sequence"/>
</dbReference>
<accession>A0AAD7T2D9</accession>
<keyword evidence="3" id="KW-1185">Reference proteome</keyword>
<feature type="region of interest" description="Disordered" evidence="1">
    <location>
        <begin position="40"/>
        <end position="71"/>
    </location>
</feature>
<comment type="caution">
    <text evidence="2">The sequence shown here is derived from an EMBL/GenBank/DDBJ whole genome shotgun (WGS) entry which is preliminary data.</text>
</comment>
<feature type="compositionally biased region" description="Polar residues" evidence="1">
    <location>
        <begin position="54"/>
        <end position="65"/>
    </location>
</feature>
<evidence type="ECO:0000313" key="3">
    <source>
        <dbReference type="Proteomes" id="UP001221898"/>
    </source>
</evidence>
<reference evidence="2" key="1">
    <citation type="journal article" date="2023" name="Science">
        <title>Genome structures resolve the early diversification of teleost fishes.</title>
        <authorList>
            <person name="Parey E."/>
            <person name="Louis A."/>
            <person name="Montfort J."/>
            <person name="Bouchez O."/>
            <person name="Roques C."/>
            <person name="Iampietro C."/>
            <person name="Lluch J."/>
            <person name="Castinel A."/>
            <person name="Donnadieu C."/>
            <person name="Desvignes T."/>
            <person name="Floi Bucao C."/>
            <person name="Jouanno E."/>
            <person name="Wen M."/>
            <person name="Mejri S."/>
            <person name="Dirks R."/>
            <person name="Jansen H."/>
            <person name="Henkel C."/>
            <person name="Chen W.J."/>
            <person name="Zahm M."/>
            <person name="Cabau C."/>
            <person name="Klopp C."/>
            <person name="Thompson A.W."/>
            <person name="Robinson-Rechavi M."/>
            <person name="Braasch I."/>
            <person name="Lecointre G."/>
            <person name="Bobe J."/>
            <person name="Postlethwait J.H."/>
            <person name="Berthelot C."/>
            <person name="Roest Crollius H."/>
            <person name="Guiguen Y."/>
        </authorList>
    </citation>
    <scope>NUCLEOTIDE SEQUENCE</scope>
    <source>
        <strain evidence="2">NC1722</strain>
    </source>
</reference>
<evidence type="ECO:0000256" key="1">
    <source>
        <dbReference type="SAM" id="MobiDB-lite"/>
    </source>
</evidence>
<feature type="region of interest" description="Disordered" evidence="1">
    <location>
        <begin position="1"/>
        <end position="28"/>
    </location>
</feature>
<evidence type="ECO:0000313" key="2">
    <source>
        <dbReference type="EMBL" id="KAJ8413086.1"/>
    </source>
</evidence>
<gene>
    <name evidence="2" type="ORF">AAFF_G00106680</name>
</gene>
<organism evidence="2 3">
    <name type="scientific">Aldrovandia affinis</name>
    <dbReference type="NCBI Taxonomy" id="143900"/>
    <lineage>
        <taxon>Eukaryota</taxon>
        <taxon>Metazoa</taxon>
        <taxon>Chordata</taxon>
        <taxon>Craniata</taxon>
        <taxon>Vertebrata</taxon>
        <taxon>Euteleostomi</taxon>
        <taxon>Actinopterygii</taxon>
        <taxon>Neopterygii</taxon>
        <taxon>Teleostei</taxon>
        <taxon>Notacanthiformes</taxon>
        <taxon>Halosauridae</taxon>
        <taxon>Aldrovandia</taxon>
    </lineage>
</organism>
<dbReference type="AlphaFoldDB" id="A0AAD7T2D9"/>
<dbReference type="EMBL" id="JAINUG010000017">
    <property type="protein sequence ID" value="KAJ8413086.1"/>
    <property type="molecule type" value="Genomic_DNA"/>
</dbReference>
<sequence length="126" mass="13557">MRGWSEAAACRPGHAGTEKRTARKRSSYCSHEWKPGTYKLAIPSKTKMGSKTRNHNDTSSSQQSPGGLCGGGDNASSFLAFVKPSGRDLARAPLPVALTCGSRTVPRLKRLARSAQMRRGIPWDSG</sequence>
<proteinExistence type="predicted"/>
<protein>
    <submittedName>
        <fullName evidence="2">Uncharacterized protein</fullName>
    </submittedName>
</protein>
<name>A0AAD7T2D9_9TELE</name>